<keyword evidence="7" id="KW-0687">Ribonucleoprotein</keyword>
<dbReference type="AlphaFoldDB" id="Q12K92"/>
<dbReference type="OrthoDB" id="9796919at2"/>
<evidence type="ECO:0000259" key="6">
    <source>
        <dbReference type="PROSITE" id="PS51186"/>
    </source>
</evidence>
<dbReference type="InterPro" id="IPR050680">
    <property type="entry name" value="YpeA/RimI_acetyltransf"/>
</dbReference>
<dbReference type="EMBL" id="CP000302">
    <property type="protein sequence ID" value="ABE56134.1"/>
    <property type="molecule type" value="Genomic_DNA"/>
</dbReference>
<keyword evidence="2 5" id="KW-0963">Cytoplasm</keyword>
<reference evidence="7 8" key="1">
    <citation type="submission" date="2006-03" db="EMBL/GenBank/DDBJ databases">
        <title>Complete sequence of Shewanella denitrificans OS217.</title>
        <authorList>
            <consortium name="US DOE Joint Genome Institute"/>
            <person name="Copeland A."/>
            <person name="Lucas S."/>
            <person name="Lapidus A."/>
            <person name="Barry K."/>
            <person name="Detter J.C."/>
            <person name="Glavina del Rio T."/>
            <person name="Hammon N."/>
            <person name="Israni S."/>
            <person name="Dalin E."/>
            <person name="Tice H."/>
            <person name="Pitluck S."/>
            <person name="Brettin T."/>
            <person name="Bruce D."/>
            <person name="Han C."/>
            <person name="Tapia R."/>
            <person name="Gilna P."/>
            <person name="Kiss H."/>
            <person name="Schmutz J."/>
            <person name="Larimer F."/>
            <person name="Land M."/>
            <person name="Hauser L."/>
            <person name="Kyrpides N."/>
            <person name="Lykidis A."/>
            <person name="Richardson P."/>
        </authorList>
    </citation>
    <scope>NUCLEOTIDE SEQUENCE [LARGE SCALE GENOMIC DNA]</scope>
    <source>
        <strain evidence="8">OS217 / ATCC BAA-1090 / DSM 15013</strain>
    </source>
</reference>
<evidence type="ECO:0000256" key="1">
    <source>
        <dbReference type="ARBA" id="ARBA00005395"/>
    </source>
</evidence>
<keyword evidence="4 5" id="KW-0012">Acyltransferase</keyword>
<comment type="caution">
    <text evidence="5">Lacks conserved residue(s) required for the propagation of feature annotation.</text>
</comment>
<dbReference type="eggNOG" id="COG0456">
    <property type="taxonomic scope" value="Bacteria"/>
</dbReference>
<evidence type="ECO:0000256" key="4">
    <source>
        <dbReference type="ARBA" id="ARBA00023315"/>
    </source>
</evidence>
<keyword evidence="8" id="KW-1185">Reference proteome</keyword>
<feature type="domain" description="N-acetyltransferase" evidence="6">
    <location>
        <begin position="7"/>
        <end position="157"/>
    </location>
</feature>
<dbReference type="Gene3D" id="3.40.630.30">
    <property type="match status" value="1"/>
</dbReference>
<dbReference type="STRING" id="318161.Sden_2855"/>
<dbReference type="InterPro" id="IPR016181">
    <property type="entry name" value="Acyl_CoA_acyltransferase"/>
</dbReference>
<dbReference type="GO" id="GO:0005737">
    <property type="term" value="C:cytoplasm"/>
    <property type="evidence" value="ECO:0007669"/>
    <property type="project" value="UniProtKB-SubCell"/>
</dbReference>
<protein>
    <recommendedName>
        <fullName evidence="5">[Ribosomal protein bS18]-alanine N-acetyltransferase</fullName>
        <ecNumber evidence="5">2.3.1.266</ecNumber>
    </recommendedName>
</protein>
<name>Q12K92_SHEDO</name>
<evidence type="ECO:0000256" key="2">
    <source>
        <dbReference type="ARBA" id="ARBA00022490"/>
    </source>
</evidence>
<dbReference type="EC" id="2.3.1.266" evidence="5"/>
<feature type="active site" description="Proton donor" evidence="5">
    <location>
        <position position="125"/>
    </location>
</feature>
<evidence type="ECO:0000256" key="5">
    <source>
        <dbReference type="HAMAP-Rule" id="MF_02210"/>
    </source>
</evidence>
<evidence type="ECO:0000313" key="8">
    <source>
        <dbReference type="Proteomes" id="UP000001982"/>
    </source>
</evidence>
<dbReference type="GO" id="GO:0008999">
    <property type="term" value="F:protein-N-terminal-alanine acetyltransferase activity"/>
    <property type="evidence" value="ECO:0007669"/>
    <property type="project" value="UniProtKB-UniRule"/>
</dbReference>
<gene>
    <name evidence="5" type="primary">rimI</name>
    <name evidence="7" type="ordered locus">Sden_2855</name>
</gene>
<dbReference type="InterPro" id="IPR043690">
    <property type="entry name" value="RimI"/>
</dbReference>
<dbReference type="Proteomes" id="UP000001982">
    <property type="component" value="Chromosome"/>
</dbReference>
<accession>Q12K92</accession>
<dbReference type="RefSeq" id="WP_011497283.1">
    <property type="nucleotide sequence ID" value="NC_007954.1"/>
</dbReference>
<comment type="function">
    <text evidence="5">Acetylates the N-terminal alanine of ribosomal protein bS18.</text>
</comment>
<dbReference type="SUPFAM" id="SSF55729">
    <property type="entry name" value="Acyl-CoA N-acyltransferases (Nat)"/>
    <property type="match status" value="1"/>
</dbReference>
<dbReference type="PROSITE" id="PS51186">
    <property type="entry name" value="GNAT"/>
    <property type="match status" value="1"/>
</dbReference>
<dbReference type="HOGENOM" id="CLU_013985_23_2_6"/>
<organism evidence="7 8">
    <name type="scientific">Shewanella denitrificans (strain OS217 / ATCC BAA-1090 / DSM 15013)</name>
    <dbReference type="NCBI Taxonomy" id="318161"/>
    <lineage>
        <taxon>Bacteria</taxon>
        <taxon>Pseudomonadati</taxon>
        <taxon>Pseudomonadota</taxon>
        <taxon>Gammaproteobacteria</taxon>
        <taxon>Alteromonadales</taxon>
        <taxon>Shewanellaceae</taxon>
        <taxon>Shewanella</taxon>
    </lineage>
</organism>
<evidence type="ECO:0000313" key="7">
    <source>
        <dbReference type="EMBL" id="ABE56134.1"/>
    </source>
</evidence>
<dbReference type="KEGG" id="sdn:Sden_2855"/>
<dbReference type="PANTHER" id="PTHR43420:SF51">
    <property type="entry name" value="PEPTIDYL-LYSINE N-ACETYLTRANSFERASE YIAC"/>
    <property type="match status" value="1"/>
</dbReference>
<dbReference type="InterPro" id="IPR000182">
    <property type="entry name" value="GNAT_dom"/>
</dbReference>
<sequence length="157" mass="17507">MIKPEPYIIRPLMEADLDAMAKIETSAHSHPWSLANLADCFGRLYHGIGLFVTQESMPETLVGFALVQQIVDEASLLDICISPERQGLGLGRQLMAQLIQDAISREAVVIMLEVRESNFGAIQLYQSLGFIEVSRRKNYYQTPIGNEDAILMDLALV</sequence>
<proteinExistence type="inferred from homology"/>
<comment type="similarity">
    <text evidence="1 5">Belongs to the acetyltransferase family. RimI subfamily.</text>
</comment>
<comment type="catalytic activity">
    <reaction evidence="5">
        <text>N-terminal L-alanyl-[ribosomal protein bS18] + acetyl-CoA = N-terminal N(alpha)-acetyl-L-alanyl-[ribosomal protein bS18] + CoA + H(+)</text>
        <dbReference type="Rhea" id="RHEA:43756"/>
        <dbReference type="Rhea" id="RHEA-COMP:10676"/>
        <dbReference type="Rhea" id="RHEA-COMP:10677"/>
        <dbReference type="ChEBI" id="CHEBI:15378"/>
        <dbReference type="ChEBI" id="CHEBI:57287"/>
        <dbReference type="ChEBI" id="CHEBI:57288"/>
        <dbReference type="ChEBI" id="CHEBI:64718"/>
        <dbReference type="ChEBI" id="CHEBI:83683"/>
        <dbReference type="EC" id="2.3.1.266"/>
    </reaction>
</comment>
<dbReference type="HAMAP" id="MF_02210">
    <property type="entry name" value="RimI"/>
    <property type="match status" value="1"/>
</dbReference>
<dbReference type="Pfam" id="PF00583">
    <property type="entry name" value="Acetyltransf_1"/>
    <property type="match status" value="1"/>
</dbReference>
<evidence type="ECO:0000256" key="3">
    <source>
        <dbReference type="ARBA" id="ARBA00022679"/>
    </source>
</evidence>
<keyword evidence="7" id="KW-0689">Ribosomal protein</keyword>
<feature type="active site" description="Proton acceptor" evidence="5">
    <location>
        <position position="113"/>
    </location>
</feature>
<keyword evidence="3 5" id="KW-0808">Transferase</keyword>
<dbReference type="GO" id="GO:0005840">
    <property type="term" value="C:ribosome"/>
    <property type="evidence" value="ECO:0007669"/>
    <property type="project" value="UniProtKB-KW"/>
</dbReference>
<dbReference type="InterPro" id="IPR006464">
    <property type="entry name" value="AcTrfase_RimI/Ard1"/>
</dbReference>
<comment type="subcellular location">
    <subcellularLocation>
        <location evidence="5">Cytoplasm</location>
    </subcellularLocation>
</comment>
<dbReference type="NCBIfam" id="TIGR01575">
    <property type="entry name" value="rimI"/>
    <property type="match status" value="1"/>
</dbReference>
<dbReference type="PANTHER" id="PTHR43420">
    <property type="entry name" value="ACETYLTRANSFERASE"/>
    <property type="match status" value="1"/>
</dbReference>
<feature type="binding site" evidence="5">
    <location>
        <position position="118"/>
    </location>
    <ligand>
        <name>acetyl-CoA</name>
        <dbReference type="ChEBI" id="CHEBI:57288"/>
    </ligand>
</feature>
<dbReference type="CDD" id="cd04301">
    <property type="entry name" value="NAT_SF"/>
    <property type="match status" value="1"/>
</dbReference>